<evidence type="ECO:0000256" key="1">
    <source>
        <dbReference type="SAM" id="Phobius"/>
    </source>
</evidence>
<comment type="caution">
    <text evidence="2">The sequence shown here is derived from an EMBL/GenBank/DDBJ whole genome shotgun (WGS) entry which is preliminary data.</text>
</comment>
<keyword evidence="3" id="KW-1185">Reference proteome</keyword>
<dbReference type="RefSeq" id="WP_135616067.1">
    <property type="nucleotide sequence ID" value="NZ_RQFY01000007.1"/>
</dbReference>
<dbReference type="OrthoDB" id="9864655at2"/>
<dbReference type="AlphaFoldDB" id="A0A4R9J3I3"/>
<proteinExistence type="predicted"/>
<name>A0A4R9J3I3_9LEPT</name>
<evidence type="ECO:0000313" key="3">
    <source>
        <dbReference type="Proteomes" id="UP000297871"/>
    </source>
</evidence>
<gene>
    <name evidence="2" type="ORF">EHQ52_15345</name>
</gene>
<protein>
    <submittedName>
        <fullName evidence="2">Uncharacterized protein</fullName>
    </submittedName>
</protein>
<keyword evidence="1" id="KW-0472">Membrane</keyword>
<feature type="transmembrane region" description="Helical" evidence="1">
    <location>
        <begin position="71"/>
        <end position="94"/>
    </location>
</feature>
<keyword evidence="1" id="KW-0812">Transmembrane</keyword>
<evidence type="ECO:0000313" key="2">
    <source>
        <dbReference type="EMBL" id="TGL31311.1"/>
    </source>
</evidence>
<sequence>MKLSRLNLDFIPNKIHKFDNGVVKVISASLVLVRRKLSSETIASVGRREPMVYCSIELVSGVWEAKIKISYVSVILLLYPLFFFGIISFNFISVLKFHPLSFVLLLIPFGVVSFLYSIIEAEAVDQMYKIFAEFSEIVS</sequence>
<organism evidence="2 3">
    <name type="scientific">Leptospira koniambonensis</name>
    <dbReference type="NCBI Taxonomy" id="2484950"/>
    <lineage>
        <taxon>Bacteria</taxon>
        <taxon>Pseudomonadati</taxon>
        <taxon>Spirochaetota</taxon>
        <taxon>Spirochaetia</taxon>
        <taxon>Leptospirales</taxon>
        <taxon>Leptospiraceae</taxon>
        <taxon>Leptospira</taxon>
    </lineage>
</organism>
<dbReference type="EMBL" id="RQFY01000007">
    <property type="protein sequence ID" value="TGL31311.1"/>
    <property type="molecule type" value="Genomic_DNA"/>
</dbReference>
<reference evidence="2" key="1">
    <citation type="journal article" date="2019" name="PLoS Negl. Trop. Dis.">
        <title>Revisiting the worldwide diversity of Leptospira species in the environment.</title>
        <authorList>
            <person name="Vincent A.T."/>
            <person name="Schiettekatte O."/>
            <person name="Bourhy P."/>
            <person name="Veyrier F.J."/>
            <person name="Picardeau M."/>
        </authorList>
    </citation>
    <scope>NUCLEOTIDE SEQUENCE [LARGE SCALE GENOMIC DNA]</scope>
    <source>
        <strain evidence="2">201800265</strain>
    </source>
</reference>
<keyword evidence="1" id="KW-1133">Transmembrane helix</keyword>
<dbReference type="Proteomes" id="UP000297871">
    <property type="component" value="Unassembled WGS sequence"/>
</dbReference>
<feature type="transmembrane region" description="Helical" evidence="1">
    <location>
        <begin position="100"/>
        <end position="119"/>
    </location>
</feature>
<accession>A0A4R9J3I3</accession>